<dbReference type="GO" id="GO:0005506">
    <property type="term" value="F:iron ion binding"/>
    <property type="evidence" value="ECO:0007669"/>
    <property type="project" value="InterPro"/>
</dbReference>
<evidence type="ECO:0008006" key="9">
    <source>
        <dbReference type="Google" id="ProtNLM"/>
    </source>
</evidence>
<sequence>MWKPPSAAEAIQKSRPRTQAAGKSIWRHYKVVKGSIYSDRPMQDSFRMRIWPYRVLGIGVSPQFRMLRSINHRLLSFEKSLQFCGYQEFESVMMLQELLDFQNDFCIHSERYSVSIMFSAIFGVRLVQLNHPTIKEFFEIWTEMLRYFQPGTLLVDYFPILNKLPERFQPWLRLARDLQKRESDLYQAFLVTLRAQIRAGTAPACFASEFFKLKENEDCSDDKAIGIFGMLIGAGADAMTSVIQNFFKIMAMNPRALQLDRVVGRSRLPSWEDQKDLPYLRALMKEVHRWAPIGTLGVPHAASEEDTDLGIPKGTILFPNLHALNRDPNVYENPDSFYPERFLGDDLDASTSLNQPDFRKRDHFHYGFGRRVCQGVFVAEASLYIAFSRIIWAFDISTVPGAPPLDLDDKTPGLITRPKPYSVRIEPRSDKARQVIQTAVSQAHSEIYDFDIVRAAG</sequence>
<proteinExistence type="inferred from homology"/>
<comment type="similarity">
    <text evidence="1">Belongs to the cytochrome P450 family.</text>
</comment>
<dbReference type="Pfam" id="PF00067">
    <property type="entry name" value="p450"/>
    <property type="match status" value="1"/>
</dbReference>
<dbReference type="EMBL" id="JANPWZ010000059">
    <property type="protein sequence ID" value="KAJ3579779.1"/>
    <property type="molecule type" value="Genomic_DNA"/>
</dbReference>
<evidence type="ECO:0000256" key="6">
    <source>
        <dbReference type="PIRSR" id="PIRSR602401-1"/>
    </source>
</evidence>
<protein>
    <recommendedName>
        <fullName evidence="9">Cytochrome P450</fullName>
    </recommendedName>
</protein>
<dbReference type="InterPro" id="IPR001128">
    <property type="entry name" value="Cyt_P450"/>
</dbReference>
<accession>A0A9W8NMV6</accession>
<keyword evidence="2 6" id="KW-0479">Metal-binding</keyword>
<dbReference type="GO" id="GO:0004497">
    <property type="term" value="F:monooxygenase activity"/>
    <property type="evidence" value="ECO:0007669"/>
    <property type="project" value="UniProtKB-KW"/>
</dbReference>
<gene>
    <name evidence="7" type="ORF">NPX13_g784</name>
</gene>
<keyword evidence="6" id="KW-0349">Heme</keyword>
<evidence type="ECO:0000313" key="7">
    <source>
        <dbReference type="EMBL" id="KAJ3579779.1"/>
    </source>
</evidence>
<comment type="cofactor">
    <cofactor evidence="6">
        <name>heme</name>
        <dbReference type="ChEBI" id="CHEBI:30413"/>
    </cofactor>
</comment>
<evidence type="ECO:0000256" key="2">
    <source>
        <dbReference type="ARBA" id="ARBA00022723"/>
    </source>
</evidence>
<evidence type="ECO:0000256" key="1">
    <source>
        <dbReference type="ARBA" id="ARBA00010617"/>
    </source>
</evidence>
<dbReference type="InterPro" id="IPR050364">
    <property type="entry name" value="Cytochrome_P450_fung"/>
</dbReference>
<name>A0A9W8NMV6_9PEZI</name>
<organism evidence="7 8">
    <name type="scientific">Xylaria arbuscula</name>
    <dbReference type="NCBI Taxonomy" id="114810"/>
    <lineage>
        <taxon>Eukaryota</taxon>
        <taxon>Fungi</taxon>
        <taxon>Dikarya</taxon>
        <taxon>Ascomycota</taxon>
        <taxon>Pezizomycotina</taxon>
        <taxon>Sordariomycetes</taxon>
        <taxon>Xylariomycetidae</taxon>
        <taxon>Xylariales</taxon>
        <taxon>Xylariaceae</taxon>
        <taxon>Xylaria</taxon>
    </lineage>
</organism>
<dbReference type="SUPFAM" id="SSF48264">
    <property type="entry name" value="Cytochrome P450"/>
    <property type="match status" value="1"/>
</dbReference>
<dbReference type="PRINTS" id="PR00463">
    <property type="entry name" value="EP450I"/>
</dbReference>
<dbReference type="GO" id="GO:0016705">
    <property type="term" value="F:oxidoreductase activity, acting on paired donors, with incorporation or reduction of molecular oxygen"/>
    <property type="evidence" value="ECO:0007669"/>
    <property type="project" value="InterPro"/>
</dbReference>
<dbReference type="PANTHER" id="PTHR46300:SF2">
    <property type="entry name" value="CYTOCHROME P450 MONOOXYGENASE ALNH-RELATED"/>
    <property type="match status" value="1"/>
</dbReference>
<dbReference type="InterPro" id="IPR036396">
    <property type="entry name" value="Cyt_P450_sf"/>
</dbReference>
<dbReference type="Gene3D" id="1.10.630.10">
    <property type="entry name" value="Cytochrome P450"/>
    <property type="match status" value="1"/>
</dbReference>
<keyword evidence="8" id="KW-1185">Reference proteome</keyword>
<reference evidence="7" key="1">
    <citation type="submission" date="2022-07" db="EMBL/GenBank/DDBJ databases">
        <title>Genome Sequence of Xylaria arbuscula.</title>
        <authorList>
            <person name="Buettner E."/>
        </authorList>
    </citation>
    <scope>NUCLEOTIDE SEQUENCE</scope>
    <source>
        <strain evidence="7">VT107</strain>
    </source>
</reference>
<evidence type="ECO:0000256" key="5">
    <source>
        <dbReference type="ARBA" id="ARBA00023033"/>
    </source>
</evidence>
<evidence type="ECO:0000256" key="3">
    <source>
        <dbReference type="ARBA" id="ARBA00023002"/>
    </source>
</evidence>
<dbReference type="InterPro" id="IPR002401">
    <property type="entry name" value="Cyt_P450_E_grp-I"/>
</dbReference>
<dbReference type="VEuPathDB" id="FungiDB:F4678DRAFT_55129"/>
<dbReference type="Proteomes" id="UP001148614">
    <property type="component" value="Unassembled WGS sequence"/>
</dbReference>
<keyword evidence="3" id="KW-0560">Oxidoreductase</keyword>
<dbReference type="GO" id="GO:0020037">
    <property type="term" value="F:heme binding"/>
    <property type="evidence" value="ECO:0007669"/>
    <property type="project" value="InterPro"/>
</dbReference>
<dbReference type="AlphaFoldDB" id="A0A9W8NMV6"/>
<comment type="caution">
    <text evidence="7">The sequence shown here is derived from an EMBL/GenBank/DDBJ whole genome shotgun (WGS) entry which is preliminary data.</text>
</comment>
<dbReference type="PANTHER" id="PTHR46300">
    <property type="entry name" value="P450, PUTATIVE (EUROFUNG)-RELATED-RELATED"/>
    <property type="match status" value="1"/>
</dbReference>
<feature type="binding site" description="axial binding residue" evidence="6">
    <location>
        <position position="373"/>
    </location>
    <ligand>
        <name>heme</name>
        <dbReference type="ChEBI" id="CHEBI:30413"/>
    </ligand>
    <ligandPart>
        <name>Fe</name>
        <dbReference type="ChEBI" id="CHEBI:18248"/>
    </ligandPart>
</feature>
<keyword evidence="4 6" id="KW-0408">Iron</keyword>
<keyword evidence="5" id="KW-0503">Monooxygenase</keyword>
<evidence type="ECO:0000256" key="4">
    <source>
        <dbReference type="ARBA" id="ARBA00023004"/>
    </source>
</evidence>
<evidence type="ECO:0000313" key="8">
    <source>
        <dbReference type="Proteomes" id="UP001148614"/>
    </source>
</evidence>